<reference evidence="1" key="1">
    <citation type="submission" date="2022-11" db="EMBL/GenBank/DDBJ databases">
        <title>Robbsia betulipollinis sp. nov., isolated from pollen of birch (Betula pendula).</title>
        <authorList>
            <person name="Shi H."/>
            <person name="Ambika Manirajan B."/>
            <person name="Ratering S."/>
            <person name="Geissler-Plaum R."/>
            <person name="Schnell S."/>
        </authorList>
    </citation>
    <scope>NUCLEOTIDE SEQUENCE</scope>
    <source>
        <strain evidence="1">Bb-Pol-6</strain>
    </source>
</reference>
<organism evidence="1 2">
    <name type="scientific">Robbsia betulipollinis</name>
    <dbReference type="NCBI Taxonomy" id="2981849"/>
    <lineage>
        <taxon>Bacteria</taxon>
        <taxon>Pseudomonadati</taxon>
        <taxon>Pseudomonadota</taxon>
        <taxon>Betaproteobacteria</taxon>
        <taxon>Burkholderiales</taxon>
        <taxon>Burkholderiaceae</taxon>
        <taxon>Robbsia</taxon>
    </lineage>
</organism>
<dbReference type="EMBL" id="JAPMXC010000003">
    <property type="protein sequence ID" value="MCY0388339.1"/>
    <property type="molecule type" value="Genomic_DNA"/>
</dbReference>
<dbReference type="Proteomes" id="UP001082899">
    <property type="component" value="Unassembled WGS sequence"/>
</dbReference>
<sequence length="65" mass="6873">MQILINQQALELAEPAMVADALAAFDARPPFAVAVNGQFLARSRYALQPLAPGDRLDVVRPVAGG</sequence>
<proteinExistence type="predicted"/>
<dbReference type="InterPro" id="IPR003749">
    <property type="entry name" value="ThiS/MoaD-like"/>
</dbReference>
<comment type="caution">
    <text evidence="1">The sequence shown here is derived from an EMBL/GenBank/DDBJ whole genome shotgun (WGS) entry which is preliminary data.</text>
</comment>
<dbReference type="Gene3D" id="3.10.20.30">
    <property type="match status" value="1"/>
</dbReference>
<evidence type="ECO:0000313" key="1">
    <source>
        <dbReference type="EMBL" id="MCY0388339.1"/>
    </source>
</evidence>
<protein>
    <submittedName>
        <fullName evidence="1">Sulfur carrier protein ThiS</fullName>
    </submittedName>
</protein>
<keyword evidence="2" id="KW-1185">Reference proteome</keyword>
<dbReference type="Pfam" id="PF02597">
    <property type="entry name" value="ThiS"/>
    <property type="match status" value="1"/>
</dbReference>
<dbReference type="RefSeq" id="WP_267848226.1">
    <property type="nucleotide sequence ID" value="NZ_JAPMXC010000003.1"/>
</dbReference>
<name>A0ABT3ZP70_9BURK</name>
<gene>
    <name evidence="1" type="primary">thiS</name>
    <name evidence="1" type="ORF">OVY01_14045</name>
</gene>
<dbReference type="InterPro" id="IPR012675">
    <property type="entry name" value="Beta-grasp_dom_sf"/>
</dbReference>
<dbReference type="PANTHER" id="PTHR34472:SF1">
    <property type="entry name" value="SULFUR CARRIER PROTEIN THIS"/>
    <property type="match status" value="1"/>
</dbReference>
<dbReference type="CDD" id="cd00565">
    <property type="entry name" value="Ubl_ThiS"/>
    <property type="match status" value="1"/>
</dbReference>
<dbReference type="InterPro" id="IPR016155">
    <property type="entry name" value="Mopterin_synth/thiamin_S_b"/>
</dbReference>
<dbReference type="PANTHER" id="PTHR34472">
    <property type="entry name" value="SULFUR CARRIER PROTEIN THIS"/>
    <property type="match status" value="1"/>
</dbReference>
<accession>A0ABT3ZP70</accession>
<dbReference type="NCBIfam" id="TIGR01683">
    <property type="entry name" value="thiS"/>
    <property type="match status" value="1"/>
</dbReference>
<evidence type="ECO:0000313" key="2">
    <source>
        <dbReference type="Proteomes" id="UP001082899"/>
    </source>
</evidence>
<dbReference type="SUPFAM" id="SSF54285">
    <property type="entry name" value="MoaD/ThiS"/>
    <property type="match status" value="1"/>
</dbReference>
<dbReference type="InterPro" id="IPR010035">
    <property type="entry name" value="Thi_S"/>
</dbReference>